<dbReference type="GO" id="GO:0016403">
    <property type="term" value="F:dimethylargininase activity"/>
    <property type="evidence" value="ECO:0007669"/>
    <property type="project" value="TreeGrafter"/>
</dbReference>
<dbReference type="FunFam" id="3.75.10.10:FF:000004">
    <property type="entry name" value="N(G),N(G)-dimethylarginine dimethylaminohydrolase 1"/>
    <property type="match status" value="1"/>
</dbReference>
<dbReference type="GO" id="GO:0045429">
    <property type="term" value="P:positive regulation of nitric oxide biosynthetic process"/>
    <property type="evidence" value="ECO:0007669"/>
    <property type="project" value="TreeGrafter"/>
</dbReference>
<accession>A0A381NT81</accession>
<dbReference type="GO" id="GO:0000052">
    <property type="term" value="P:citrulline metabolic process"/>
    <property type="evidence" value="ECO:0007669"/>
    <property type="project" value="TreeGrafter"/>
</dbReference>
<dbReference type="SUPFAM" id="SSF55909">
    <property type="entry name" value="Pentein"/>
    <property type="match status" value="1"/>
</dbReference>
<dbReference type="GO" id="GO:0016597">
    <property type="term" value="F:amino acid binding"/>
    <property type="evidence" value="ECO:0007669"/>
    <property type="project" value="TreeGrafter"/>
</dbReference>
<dbReference type="AlphaFoldDB" id="A0A381NT81"/>
<dbReference type="Gene3D" id="3.75.10.10">
    <property type="entry name" value="L-arginine/glycine Amidinotransferase, Chain A"/>
    <property type="match status" value="1"/>
</dbReference>
<evidence type="ECO:0000313" key="3">
    <source>
        <dbReference type="EMBL" id="SUZ57802.1"/>
    </source>
</evidence>
<dbReference type="EMBL" id="UINC01000579">
    <property type="protein sequence ID" value="SUZ57802.1"/>
    <property type="molecule type" value="Genomic_DNA"/>
</dbReference>
<sequence>MRHSEAIARAIVRGVPNSYLQATARYFGSGPTDVSDARRQHSAYIAALRGFDIDVTELVPDEEHPDCIFVEDLAVVLDDRALLTRSGHAARRGEQPAVAAALGNDLDLVEMEMPGTLDGGDVLRIGDCFVVGLSTRTNLAGAQALRDFVAPLLVHEIVIPDDHLHLKSICTSPGEGLLLAPEHALLDGTLENIAEVIRVPAAETYGCNVIVFGNKVLVATGYPVTHSILEQHGFQLHPLEMSQIRAADGSLTCLSIFY</sequence>
<dbReference type="GO" id="GO:0006525">
    <property type="term" value="P:arginine metabolic process"/>
    <property type="evidence" value="ECO:0007669"/>
    <property type="project" value="TreeGrafter"/>
</dbReference>
<evidence type="ECO:0008006" key="4">
    <source>
        <dbReference type="Google" id="ProtNLM"/>
    </source>
</evidence>
<dbReference type="InterPro" id="IPR033199">
    <property type="entry name" value="DDAH-like"/>
</dbReference>
<dbReference type="PANTHER" id="PTHR12737:SF9">
    <property type="entry name" value="DIMETHYLARGININASE"/>
    <property type="match status" value="1"/>
</dbReference>
<evidence type="ECO:0000256" key="2">
    <source>
        <dbReference type="ARBA" id="ARBA00022801"/>
    </source>
</evidence>
<dbReference type="PANTHER" id="PTHR12737">
    <property type="entry name" value="DIMETHYLARGININE DIMETHYLAMINOHYDROLASE"/>
    <property type="match status" value="1"/>
</dbReference>
<gene>
    <name evidence="3" type="ORF">METZ01_LOCUS10656</name>
</gene>
<organism evidence="3">
    <name type="scientific">marine metagenome</name>
    <dbReference type="NCBI Taxonomy" id="408172"/>
    <lineage>
        <taxon>unclassified sequences</taxon>
        <taxon>metagenomes</taxon>
        <taxon>ecological metagenomes</taxon>
    </lineage>
</organism>
<protein>
    <recommendedName>
        <fullName evidence="4">Dimethylargininase</fullName>
    </recommendedName>
</protein>
<reference evidence="3" key="1">
    <citation type="submission" date="2018-05" db="EMBL/GenBank/DDBJ databases">
        <authorList>
            <person name="Lanie J.A."/>
            <person name="Ng W.-L."/>
            <person name="Kazmierczak K.M."/>
            <person name="Andrzejewski T.M."/>
            <person name="Davidsen T.M."/>
            <person name="Wayne K.J."/>
            <person name="Tettelin H."/>
            <person name="Glass J.I."/>
            <person name="Rusch D."/>
            <person name="Podicherti R."/>
            <person name="Tsui H.-C.T."/>
            <person name="Winkler M.E."/>
        </authorList>
    </citation>
    <scope>NUCLEOTIDE SEQUENCE</scope>
</reference>
<keyword evidence="2" id="KW-0378">Hydrolase</keyword>
<evidence type="ECO:0000256" key="1">
    <source>
        <dbReference type="ARBA" id="ARBA00008532"/>
    </source>
</evidence>
<proteinExistence type="inferred from homology"/>
<comment type="similarity">
    <text evidence="1">Belongs to the DDAH family.</text>
</comment>
<name>A0A381NT81_9ZZZZ</name>